<dbReference type="AlphaFoldDB" id="Q47SE8"/>
<dbReference type="STRING" id="269800.Tfu_0581"/>
<proteinExistence type="predicted"/>
<dbReference type="KEGG" id="tfu:Tfu_0581"/>
<name>Q47SE8_THEFY</name>
<accession>Q47SE8</accession>
<feature type="region of interest" description="Disordered" evidence="1">
    <location>
        <begin position="33"/>
        <end position="54"/>
    </location>
</feature>
<organism evidence="2">
    <name type="scientific">Thermobifida fusca (strain YX)</name>
    <dbReference type="NCBI Taxonomy" id="269800"/>
    <lineage>
        <taxon>Bacteria</taxon>
        <taxon>Bacillati</taxon>
        <taxon>Actinomycetota</taxon>
        <taxon>Actinomycetes</taxon>
        <taxon>Streptosporangiales</taxon>
        <taxon>Nocardiopsidaceae</taxon>
        <taxon>Thermobifida</taxon>
    </lineage>
</organism>
<dbReference type="EMBL" id="CP000088">
    <property type="protein sequence ID" value="AAZ54619.1"/>
    <property type="molecule type" value="Genomic_DNA"/>
</dbReference>
<reference evidence="2" key="1">
    <citation type="submission" date="2005-07" db="EMBL/GenBank/DDBJ databases">
        <title>Complete sequence of Thermobifida fusca YX.</title>
        <authorList>
            <consortium name="US DOE Joint Genome Institute"/>
            <person name="Copeland A."/>
            <person name="Lucas S."/>
            <person name="Lapidus A."/>
            <person name="Barry K."/>
            <person name="Detter J.C."/>
            <person name="Glavina T."/>
            <person name="Hammon N."/>
            <person name="Israni S."/>
            <person name="Pitluck S."/>
            <person name="Di Bartolo G."/>
            <person name="Chain P."/>
            <person name="Schmutz J."/>
            <person name="Larimer F."/>
            <person name="Land M."/>
            <person name="Lykidis A."/>
            <person name="Richardson P."/>
        </authorList>
    </citation>
    <scope>NUCLEOTIDE SEQUENCE</scope>
    <source>
        <strain evidence="2">YX</strain>
    </source>
</reference>
<gene>
    <name evidence="2" type="ordered locus">Tfu_0581</name>
</gene>
<feature type="compositionally biased region" description="Basic and acidic residues" evidence="1">
    <location>
        <begin position="120"/>
        <end position="136"/>
    </location>
</feature>
<feature type="region of interest" description="Disordered" evidence="1">
    <location>
        <begin position="117"/>
        <end position="136"/>
    </location>
</feature>
<dbReference type="PROSITE" id="PS51257">
    <property type="entry name" value="PROKAR_LIPOPROTEIN"/>
    <property type="match status" value="1"/>
</dbReference>
<dbReference type="HOGENOM" id="CLU_1218719_0_0_11"/>
<dbReference type="eggNOG" id="ENOG502ZCS6">
    <property type="taxonomic scope" value="Bacteria"/>
</dbReference>
<dbReference type="RefSeq" id="WP_011291028.1">
    <property type="nucleotide sequence ID" value="NC_007333.1"/>
</dbReference>
<evidence type="ECO:0000313" key="2">
    <source>
        <dbReference type="EMBL" id="AAZ54619.1"/>
    </source>
</evidence>
<protein>
    <submittedName>
        <fullName evidence="2">Uncharacterized protein</fullName>
    </submittedName>
</protein>
<evidence type="ECO:0000256" key="1">
    <source>
        <dbReference type="SAM" id="MobiDB-lite"/>
    </source>
</evidence>
<feature type="compositionally biased region" description="Basic and acidic residues" evidence="1">
    <location>
        <begin position="235"/>
        <end position="257"/>
    </location>
</feature>
<feature type="region of interest" description="Disordered" evidence="1">
    <location>
        <begin position="235"/>
        <end position="265"/>
    </location>
</feature>
<sequence length="265" mass="29477">MSGIPSRSRFEAPRRRLPVRLMAALAAGALAMTGCSDDSDSASSERPPVPEPEATYGGVLEAAEAPAPAGFTQLNIEGVKINAPQGWEVDQGEGMLCMRPPGQDTCGYGAVEVRPKAAQRHPDNWPKRDSSFHKDDGWAADPTTCRSLTTAEAGNVGIKESTLHLIGDGLTTHADGLKSHYSTWKVTCENDDTFEVRLWFLPESDVLVYVWSVDQRYDSLYLTIAESMDVTEYKQRIREEEERRNRDRDRDNDRDQDQGDNQDDD</sequence>